<dbReference type="EC" id="2.1.2.1" evidence="11"/>
<dbReference type="PANTHER" id="PTHR11680">
    <property type="entry name" value="SERINE HYDROXYMETHYLTRANSFERASE"/>
    <property type="match status" value="1"/>
</dbReference>
<dbReference type="Gene3D" id="3.40.640.10">
    <property type="entry name" value="Type I PLP-dependent aspartate aminotransferase-like (Major domain)"/>
    <property type="match status" value="1"/>
</dbReference>
<comment type="catalytic activity">
    <reaction evidence="11">
        <text>(6R)-5,10-methylene-5,6,7,8-tetrahydrofolate + glycine + H2O = (6S)-5,6,7,8-tetrahydrofolate + L-serine</text>
        <dbReference type="Rhea" id="RHEA:15481"/>
        <dbReference type="ChEBI" id="CHEBI:15377"/>
        <dbReference type="ChEBI" id="CHEBI:15636"/>
        <dbReference type="ChEBI" id="CHEBI:33384"/>
        <dbReference type="ChEBI" id="CHEBI:57305"/>
        <dbReference type="ChEBI" id="CHEBI:57453"/>
        <dbReference type="EC" id="2.1.2.1"/>
    </reaction>
</comment>
<protein>
    <recommendedName>
        <fullName evidence="11">Serine hydroxymethyltransferase</fullName>
        <shortName evidence="11">SHMT</shortName>
        <shortName evidence="11">Serine methylase</shortName>
        <ecNumber evidence="11">2.1.2.1</ecNumber>
    </recommendedName>
</protein>
<dbReference type="GO" id="GO:0019264">
    <property type="term" value="P:glycine biosynthetic process from serine"/>
    <property type="evidence" value="ECO:0007669"/>
    <property type="project" value="UniProtKB-UniRule"/>
</dbReference>
<keyword evidence="9 11" id="KW-0663">Pyridoxal phosphate</keyword>
<dbReference type="GO" id="GO:0004372">
    <property type="term" value="F:glycine hydroxymethyltransferase activity"/>
    <property type="evidence" value="ECO:0007669"/>
    <property type="project" value="UniProtKB-UniRule"/>
</dbReference>
<dbReference type="UniPathway" id="UPA00288">
    <property type="reaction ID" value="UER01023"/>
</dbReference>
<comment type="pathway">
    <text evidence="11">Amino-acid biosynthesis; glycine biosynthesis; glycine from L-serine: step 1/1.</text>
</comment>
<keyword evidence="7 11" id="KW-0554">One-carbon metabolism</keyword>
<dbReference type="Gene3D" id="3.40.1400.10">
    <property type="entry name" value="Sugar-phosphate isomerase, RpiB/LacA/LacB"/>
    <property type="match status" value="1"/>
</dbReference>
<evidence type="ECO:0000256" key="3">
    <source>
        <dbReference type="ARBA" id="ARBA00006376"/>
    </source>
</evidence>
<dbReference type="InterPro" id="IPR001085">
    <property type="entry name" value="Ser_HO-MeTrfase"/>
</dbReference>
<evidence type="ECO:0000256" key="2">
    <source>
        <dbReference type="ARBA" id="ARBA00004496"/>
    </source>
</evidence>
<dbReference type="InterPro" id="IPR015424">
    <property type="entry name" value="PyrdxlP-dep_Trfase"/>
</dbReference>
<feature type="binding site" evidence="11">
    <location>
        <position position="263"/>
    </location>
    <ligand>
        <name>(6S)-5,6,7,8-tetrahydrofolate</name>
        <dbReference type="ChEBI" id="CHEBI:57453"/>
    </ligand>
</feature>
<dbReference type="Pfam" id="PF02502">
    <property type="entry name" value="LacAB_rpiB"/>
    <property type="match status" value="1"/>
</dbReference>
<organism evidence="13 14">
    <name type="scientific">Luteolibacter luteus</name>
    <dbReference type="NCBI Taxonomy" id="2728835"/>
    <lineage>
        <taxon>Bacteria</taxon>
        <taxon>Pseudomonadati</taxon>
        <taxon>Verrucomicrobiota</taxon>
        <taxon>Verrucomicrobiia</taxon>
        <taxon>Verrucomicrobiales</taxon>
        <taxon>Verrucomicrobiaceae</taxon>
        <taxon>Luteolibacter</taxon>
    </lineage>
</organism>
<evidence type="ECO:0000313" key="13">
    <source>
        <dbReference type="EMBL" id="QJE97461.1"/>
    </source>
</evidence>
<evidence type="ECO:0000256" key="5">
    <source>
        <dbReference type="ARBA" id="ARBA00011738"/>
    </source>
</evidence>
<dbReference type="InterPro" id="IPR015421">
    <property type="entry name" value="PyrdxlP-dep_Trfase_major"/>
</dbReference>
<feature type="binding site" evidence="11">
    <location>
        <position position="386"/>
    </location>
    <ligand>
        <name>(6S)-5,6,7,8-tetrahydrofolate</name>
        <dbReference type="ChEBI" id="CHEBI:57453"/>
    </ligand>
</feature>
<proteinExistence type="inferred from homology"/>
<evidence type="ECO:0000256" key="4">
    <source>
        <dbReference type="ARBA" id="ARBA00008754"/>
    </source>
</evidence>
<comment type="similarity">
    <text evidence="3 11">Belongs to the SHMT family.</text>
</comment>
<comment type="pathway">
    <text evidence="11">One-carbon metabolism; tetrahydrofolate interconversion.</text>
</comment>
<dbReference type="HAMAP" id="MF_00051">
    <property type="entry name" value="SHMT"/>
    <property type="match status" value="1"/>
</dbReference>
<dbReference type="NCBIfam" id="TIGR00689">
    <property type="entry name" value="rpiB_lacA_lacB"/>
    <property type="match status" value="1"/>
</dbReference>
<evidence type="ECO:0000259" key="12">
    <source>
        <dbReference type="Pfam" id="PF00464"/>
    </source>
</evidence>
<dbReference type="SUPFAM" id="SSF53383">
    <property type="entry name" value="PLP-dependent transferases"/>
    <property type="match status" value="1"/>
</dbReference>
<sequence>MSQKSLRIALGADHGGVDLKDALVAHLKAAGHEVTDFGTQGHESVDYADFANLVGRSVSDGTQDFGVLCCTSGVGVSIAANRHRHVRAANVRTVEEAVTTRQHNDANVLCLGAKTVDAATATAMVDAFLGTAFEGGRHEVRVCKSSGSRIAETDPDLYAAIVAEEKRQRNNIELIASENFASPAVMEAQGSVLTNKYAEGYPGKRWYGGCENVDVVEQLAIDRAKKLFGAEHANVQPHSGSQANTAVYFSVLKPGDKILTMDLSHGGHLTHGHKANFSGKFYEVVHYGVSKEDEQIDYDHLAELARETKPALITCGASAYSRVIDFARMAQIAREVGAYLFVDMAHIAGLVAAGVHPNPVPHADFVTSTTHKSLRGPRGGIILCKEEFAKKIDAQVFPGIQGGPLMHVIAAKAVCFGEALKPDFKDYQAQIVKNAQALAARLTSHGYRIVSGGTDNHVMMVDLRPKGLNGADASHALDEAGITVNKNSIPFDTGTPMKPSGIRIGTPAVTTRGMKEKDVEQVADFIAEALGAIGDEPKLHAIRDKVFAFNRAFPMPM</sequence>
<dbReference type="UniPathway" id="UPA00193"/>
<dbReference type="InterPro" id="IPR003500">
    <property type="entry name" value="RpiB_LacA_LacB"/>
</dbReference>
<dbReference type="Proteomes" id="UP000501812">
    <property type="component" value="Chromosome"/>
</dbReference>
<keyword evidence="14" id="KW-1185">Reference proteome</keyword>
<gene>
    <name evidence="13" type="primary">rpiB</name>
    <name evidence="11" type="synonym">glyA</name>
    <name evidence="13" type="ORF">HHL09_17275</name>
</gene>
<dbReference type="GO" id="GO:0030170">
    <property type="term" value="F:pyridoxal phosphate binding"/>
    <property type="evidence" value="ECO:0007669"/>
    <property type="project" value="UniProtKB-UniRule"/>
</dbReference>
<evidence type="ECO:0000256" key="1">
    <source>
        <dbReference type="ARBA" id="ARBA00001933"/>
    </source>
</evidence>
<dbReference type="KEGG" id="luo:HHL09_17275"/>
<keyword evidence="8 11" id="KW-0808">Transferase</keyword>
<dbReference type="FunFam" id="3.40.640.10:FF:000001">
    <property type="entry name" value="Serine hydroxymethyltransferase"/>
    <property type="match status" value="1"/>
</dbReference>
<dbReference type="InterPro" id="IPR019798">
    <property type="entry name" value="Ser_HO-MeTrfase_PLP_BS"/>
</dbReference>
<dbReference type="NCBIfam" id="TIGR01120">
    <property type="entry name" value="rpiB"/>
    <property type="match status" value="1"/>
</dbReference>
<feature type="binding site" evidence="11">
    <location>
        <begin position="267"/>
        <end position="269"/>
    </location>
    <ligand>
        <name>(6S)-5,6,7,8-tetrahydrofolate</name>
        <dbReference type="ChEBI" id="CHEBI:57453"/>
    </ligand>
</feature>
<evidence type="ECO:0000256" key="9">
    <source>
        <dbReference type="ARBA" id="ARBA00022898"/>
    </source>
</evidence>
<feature type="site" description="Plays an important role in substrate specificity" evidence="11">
    <location>
        <position position="371"/>
    </location>
</feature>
<comment type="subunit">
    <text evidence="5 11">Homodimer.</text>
</comment>
<dbReference type="AlphaFoldDB" id="A0A858RLH5"/>
<dbReference type="GO" id="GO:0035999">
    <property type="term" value="P:tetrahydrofolate interconversion"/>
    <property type="evidence" value="ECO:0007669"/>
    <property type="project" value="UniProtKB-UniRule"/>
</dbReference>
<dbReference type="GO" id="GO:0016861">
    <property type="term" value="F:intramolecular oxidoreductase activity, interconverting aldoses and ketoses"/>
    <property type="evidence" value="ECO:0007669"/>
    <property type="project" value="UniProtKB-ARBA"/>
</dbReference>
<dbReference type="InterPro" id="IPR015422">
    <property type="entry name" value="PyrdxlP-dep_Trfase_small"/>
</dbReference>
<dbReference type="SUPFAM" id="SSF89623">
    <property type="entry name" value="Ribose/Galactose isomerase RpiB/AlsB"/>
    <property type="match status" value="1"/>
</dbReference>
<feature type="modified residue" description="N6-(pyridoxal phosphate)lysine" evidence="11">
    <location>
        <position position="372"/>
    </location>
</feature>
<evidence type="ECO:0000256" key="6">
    <source>
        <dbReference type="ARBA" id="ARBA00022490"/>
    </source>
</evidence>
<dbReference type="RefSeq" id="WP_169455861.1">
    <property type="nucleotide sequence ID" value="NZ_CP051774.1"/>
</dbReference>
<evidence type="ECO:0000256" key="8">
    <source>
        <dbReference type="ARBA" id="ARBA00022679"/>
    </source>
</evidence>
<dbReference type="GO" id="GO:0005975">
    <property type="term" value="P:carbohydrate metabolic process"/>
    <property type="evidence" value="ECO:0007669"/>
    <property type="project" value="InterPro"/>
</dbReference>
<dbReference type="NCBIfam" id="NF004051">
    <property type="entry name" value="PRK05571.1"/>
    <property type="match status" value="1"/>
</dbReference>
<dbReference type="EMBL" id="CP051774">
    <property type="protein sequence ID" value="QJE97461.1"/>
    <property type="molecule type" value="Genomic_DNA"/>
</dbReference>
<dbReference type="Gene3D" id="3.90.1150.10">
    <property type="entry name" value="Aspartate Aminotransferase, domain 1"/>
    <property type="match status" value="1"/>
</dbReference>
<evidence type="ECO:0000313" key="14">
    <source>
        <dbReference type="Proteomes" id="UP000501812"/>
    </source>
</evidence>
<evidence type="ECO:0000256" key="7">
    <source>
        <dbReference type="ARBA" id="ARBA00022563"/>
    </source>
</evidence>
<reference evidence="13 14" key="1">
    <citation type="submission" date="2020-04" db="EMBL/GenBank/DDBJ databases">
        <title>Luteolibacter sp. G-1-1-1 isolated from soil.</title>
        <authorList>
            <person name="Dahal R.H."/>
        </authorList>
    </citation>
    <scope>NUCLEOTIDE SEQUENCE [LARGE SCALE GENOMIC DNA]</scope>
    <source>
        <strain evidence="13 14">G-1-1-1</strain>
    </source>
</reference>
<comment type="caution">
    <text evidence="11">Lacks conserved residue(s) required for the propagation of feature annotation.</text>
</comment>
<dbReference type="GO" id="GO:0005829">
    <property type="term" value="C:cytosol"/>
    <property type="evidence" value="ECO:0007669"/>
    <property type="project" value="TreeGrafter"/>
</dbReference>
<dbReference type="InterPro" id="IPR049943">
    <property type="entry name" value="Ser_HO-MeTrfase-like"/>
</dbReference>
<dbReference type="InterPro" id="IPR004785">
    <property type="entry name" value="RpiB"/>
</dbReference>
<comment type="similarity">
    <text evidence="4">Belongs to the LacAB/RpiB family.</text>
</comment>
<evidence type="ECO:0000256" key="11">
    <source>
        <dbReference type="HAMAP-Rule" id="MF_00051"/>
    </source>
</evidence>
<name>A0A858RLH5_9BACT</name>
<keyword evidence="6 11" id="KW-0963">Cytoplasm</keyword>
<dbReference type="InterPro" id="IPR036569">
    <property type="entry name" value="RpiB_LacA_LacB_sf"/>
</dbReference>
<dbReference type="CDD" id="cd00378">
    <property type="entry name" value="SHMT"/>
    <property type="match status" value="1"/>
</dbReference>
<dbReference type="PROSITE" id="PS00096">
    <property type="entry name" value="SHMT"/>
    <property type="match status" value="1"/>
</dbReference>
<keyword evidence="10 13" id="KW-0413">Isomerase</keyword>
<comment type="function">
    <text evidence="11">Catalyzes the reversible interconversion of serine and glycine with tetrahydrofolate (THF) serving as the one-carbon carrier. This reaction serves as the major source of one-carbon groups required for the biosynthesis of purines, thymidylate, methionine, and other important biomolecules. Also exhibits THF-independent aldolase activity toward beta-hydroxyamino acids, producing glycine and aldehydes, via a retro-aldol mechanism.</text>
</comment>
<dbReference type="PANTHER" id="PTHR11680:SF35">
    <property type="entry name" value="SERINE HYDROXYMETHYLTRANSFERASE 1"/>
    <property type="match status" value="1"/>
</dbReference>
<dbReference type="Pfam" id="PF00464">
    <property type="entry name" value="SHMT"/>
    <property type="match status" value="1"/>
</dbReference>
<comment type="subcellular location">
    <subcellularLocation>
        <location evidence="2 11">Cytoplasm</location>
    </subcellularLocation>
</comment>
<dbReference type="InterPro" id="IPR039429">
    <property type="entry name" value="SHMT-like_dom"/>
</dbReference>
<keyword evidence="11" id="KW-0028">Amino-acid biosynthesis</keyword>
<dbReference type="NCBIfam" id="NF000586">
    <property type="entry name" value="PRK00011.1"/>
    <property type="match status" value="1"/>
</dbReference>
<evidence type="ECO:0000256" key="10">
    <source>
        <dbReference type="ARBA" id="ARBA00023235"/>
    </source>
</evidence>
<accession>A0A858RLH5</accession>
<comment type="cofactor">
    <cofactor evidence="1 11">
        <name>pyridoxal 5'-phosphate</name>
        <dbReference type="ChEBI" id="CHEBI:597326"/>
    </cofactor>
</comment>
<feature type="domain" description="Serine hydroxymethyltransferase-like" evidence="12">
    <location>
        <begin position="151"/>
        <end position="526"/>
    </location>
</feature>